<comment type="caution">
    <text evidence="2">The sequence shown here is derived from an EMBL/GenBank/DDBJ whole genome shotgun (WGS) entry which is preliminary data.</text>
</comment>
<accession>A0A2T0VWB4</accession>
<evidence type="ECO:0000259" key="1">
    <source>
        <dbReference type="Pfam" id="PF01814"/>
    </source>
</evidence>
<dbReference type="AlphaFoldDB" id="A0A2T0VWB4"/>
<sequence>MTPELALANRKALPDPLRVLIKEFPRDEWKTNPNYSQLIAFWLDRHLMFRRLLTQLNGDLEGVMDSNMDSENYKRSLSRYGGMLINQLHGHHQIEDVQYFPVMAKLDKRVSRGFDLLDSDHHAMDGLLSGLAGGANDVLQFDANKKAKFTDRLGDLHGILDDFGKMLNRHLIDEEELVVPVLLKYAPEQLR</sequence>
<dbReference type="OrthoDB" id="6077989at2"/>
<dbReference type="RefSeq" id="WP_106358497.1">
    <property type="nucleotide sequence ID" value="NZ_PVTP01000010.1"/>
</dbReference>
<dbReference type="CDD" id="cd12108">
    <property type="entry name" value="Hr-like"/>
    <property type="match status" value="1"/>
</dbReference>
<organism evidence="2 3">
    <name type="scientific">Yoonia maritima</name>
    <dbReference type="NCBI Taxonomy" id="1435347"/>
    <lineage>
        <taxon>Bacteria</taxon>
        <taxon>Pseudomonadati</taxon>
        <taxon>Pseudomonadota</taxon>
        <taxon>Alphaproteobacteria</taxon>
        <taxon>Rhodobacterales</taxon>
        <taxon>Paracoccaceae</taxon>
        <taxon>Yoonia</taxon>
    </lineage>
</organism>
<feature type="domain" description="Hemerythrin-like" evidence="1">
    <location>
        <begin position="38"/>
        <end position="182"/>
    </location>
</feature>
<gene>
    <name evidence="2" type="ORF">CLV80_1109</name>
</gene>
<dbReference type="Gene3D" id="1.20.120.520">
    <property type="entry name" value="nmb1532 protein domain like"/>
    <property type="match status" value="1"/>
</dbReference>
<dbReference type="EMBL" id="PVTP01000010">
    <property type="protein sequence ID" value="PRY75923.1"/>
    <property type="molecule type" value="Genomic_DNA"/>
</dbReference>
<dbReference type="InterPro" id="IPR012312">
    <property type="entry name" value="Hemerythrin-like"/>
</dbReference>
<dbReference type="Proteomes" id="UP000238007">
    <property type="component" value="Unassembled WGS sequence"/>
</dbReference>
<evidence type="ECO:0000313" key="3">
    <source>
        <dbReference type="Proteomes" id="UP000238007"/>
    </source>
</evidence>
<name>A0A2T0VWB4_9RHOB</name>
<reference evidence="2 3" key="1">
    <citation type="submission" date="2018-03" db="EMBL/GenBank/DDBJ databases">
        <title>Genomic Encyclopedia of Archaeal and Bacterial Type Strains, Phase II (KMG-II): from individual species to whole genera.</title>
        <authorList>
            <person name="Goeker M."/>
        </authorList>
    </citation>
    <scope>NUCLEOTIDE SEQUENCE [LARGE SCALE GENOMIC DNA]</scope>
    <source>
        <strain evidence="2 3">DSM 101533</strain>
    </source>
</reference>
<evidence type="ECO:0000313" key="2">
    <source>
        <dbReference type="EMBL" id="PRY75923.1"/>
    </source>
</evidence>
<dbReference type="Pfam" id="PF01814">
    <property type="entry name" value="Hemerythrin"/>
    <property type="match status" value="1"/>
</dbReference>
<protein>
    <submittedName>
        <fullName evidence="2">Hemerythrin HHE cation binding domain-containing protein</fullName>
    </submittedName>
</protein>
<keyword evidence="3" id="KW-1185">Reference proteome</keyword>
<proteinExistence type="predicted"/>